<evidence type="ECO:0000259" key="1">
    <source>
        <dbReference type="PROSITE" id="PS50883"/>
    </source>
</evidence>
<dbReference type="SMART" id="SM00052">
    <property type="entry name" value="EAL"/>
    <property type="match status" value="1"/>
</dbReference>
<dbReference type="InterPro" id="IPR035919">
    <property type="entry name" value="EAL_sf"/>
</dbReference>
<dbReference type="Gene3D" id="3.20.20.450">
    <property type="entry name" value="EAL domain"/>
    <property type="match status" value="1"/>
</dbReference>
<organism evidence="2 3">
    <name type="scientific">Ancylobacter radicis</name>
    <dbReference type="NCBI Taxonomy" id="2836179"/>
    <lineage>
        <taxon>Bacteria</taxon>
        <taxon>Pseudomonadati</taxon>
        <taxon>Pseudomonadota</taxon>
        <taxon>Alphaproteobacteria</taxon>
        <taxon>Hyphomicrobiales</taxon>
        <taxon>Xanthobacteraceae</taxon>
        <taxon>Ancylobacter</taxon>
    </lineage>
</organism>
<accession>A0ABS5RBI0</accession>
<evidence type="ECO:0000313" key="3">
    <source>
        <dbReference type="Proteomes" id="UP001166585"/>
    </source>
</evidence>
<comment type="caution">
    <text evidence="2">The sequence shown here is derived from an EMBL/GenBank/DDBJ whole genome shotgun (WGS) entry which is preliminary data.</text>
</comment>
<proteinExistence type="predicted"/>
<dbReference type="CDD" id="cd01948">
    <property type="entry name" value="EAL"/>
    <property type="match status" value="1"/>
</dbReference>
<dbReference type="Proteomes" id="UP001166585">
    <property type="component" value="Unassembled WGS sequence"/>
</dbReference>
<dbReference type="PROSITE" id="PS50883">
    <property type="entry name" value="EAL"/>
    <property type="match status" value="1"/>
</dbReference>
<name>A0ABS5RBI0_9HYPH</name>
<dbReference type="InterPro" id="IPR050706">
    <property type="entry name" value="Cyclic-di-GMP_PDE-like"/>
</dbReference>
<keyword evidence="3" id="KW-1185">Reference proteome</keyword>
<dbReference type="InterPro" id="IPR001633">
    <property type="entry name" value="EAL_dom"/>
</dbReference>
<dbReference type="EMBL" id="JAHCQH010000018">
    <property type="protein sequence ID" value="MBS9478199.1"/>
    <property type="molecule type" value="Genomic_DNA"/>
</dbReference>
<feature type="domain" description="EAL" evidence="1">
    <location>
        <begin position="1"/>
        <end position="231"/>
    </location>
</feature>
<dbReference type="PANTHER" id="PTHR33121">
    <property type="entry name" value="CYCLIC DI-GMP PHOSPHODIESTERASE PDEF"/>
    <property type="match status" value="1"/>
</dbReference>
<dbReference type="PANTHER" id="PTHR33121:SF15">
    <property type="entry name" value="BLUE LIGHT- AND TEMPERATURE-REGULATED ANTIREPRESSOR BLUF"/>
    <property type="match status" value="1"/>
</dbReference>
<dbReference type="SUPFAM" id="SSF141868">
    <property type="entry name" value="EAL domain-like"/>
    <property type="match status" value="1"/>
</dbReference>
<gene>
    <name evidence="2" type="ORF">KIP89_13875</name>
</gene>
<reference evidence="2" key="1">
    <citation type="submission" date="2021-05" db="EMBL/GenBank/DDBJ databases">
        <authorList>
            <person name="Sun Q."/>
            <person name="Inoue M."/>
        </authorList>
    </citation>
    <scope>NUCLEOTIDE SEQUENCE</scope>
    <source>
        <strain evidence="2">VKM B-3255</strain>
    </source>
</reference>
<dbReference type="Pfam" id="PF00563">
    <property type="entry name" value="EAL"/>
    <property type="match status" value="1"/>
</dbReference>
<evidence type="ECO:0000313" key="2">
    <source>
        <dbReference type="EMBL" id="MBS9478199.1"/>
    </source>
</evidence>
<protein>
    <submittedName>
        <fullName evidence="2">EAL domain-containing protein</fullName>
    </submittedName>
</protein>
<sequence length="236" mass="26062">MAFQPIVNLVTGKIWGHEALVRGPAGESAAEVLAQVTDANRYRFDQECRIKAVELAGRLFPDDGSFLSVNFQPNAVYRAETCIRTTLQACRRFDFDPRRLVFEFTENEPIIDVAHLEEIIRVYRGIGFTLAIDDFGAGYAGLNLLAELSPDIVKIDMKLIRGIEAAPRQQAILRAVVGLARELDITLVAEGVETLAELRAIRAFGIPLAQGYLFARPALEALPVVNWPEGEKPAAE</sequence>